<evidence type="ECO:0000256" key="10">
    <source>
        <dbReference type="ARBA" id="ARBA00023242"/>
    </source>
</evidence>
<dbReference type="GO" id="GO:0046983">
    <property type="term" value="F:protein dimerization activity"/>
    <property type="evidence" value="ECO:0007669"/>
    <property type="project" value="InterPro"/>
</dbReference>
<dbReference type="GO" id="GO:0005634">
    <property type="term" value="C:nucleus"/>
    <property type="evidence" value="ECO:0007669"/>
    <property type="project" value="UniProtKB-SubCell"/>
</dbReference>
<reference evidence="13" key="1">
    <citation type="submission" date="2020-04" db="EMBL/GenBank/DDBJ databases">
        <authorList>
            <person name="Alioto T."/>
            <person name="Alioto T."/>
            <person name="Gomez Garrido J."/>
        </authorList>
    </citation>
    <scope>NUCLEOTIDE SEQUENCE</scope>
    <source>
        <strain evidence="13">A484AB</strain>
    </source>
</reference>
<feature type="compositionally biased region" description="Polar residues" evidence="12">
    <location>
        <begin position="75"/>
        <end position="105"/>
    </location>
</feature>
<keyword evidence="10" id="KW-0539">Nucleus</keyword>
<proteinExistence type="predicted"/>
<evidence type="ECO:0000256" key="5">
    <source>
        <dbReference type="ARBA" id="ARBA00022989"/>
    </source>
</evidence>
<evidence type="ECO:0000256" key="1">
    <source>
        <dbReference type="ARBA" id="ARBA00004123"/>
    </source>
</evidence>
<evidence type="ECO:0000256" key="4">
    <source>
        <dbReference type="ARBA" id="ARBA00022824"/>
    </source>
</evidence>
<dbReference type="Proteomes" id="UP001152795">
    <property type="component" value="Unassembled WGS sequence"/>
</dbReference>
<sequence length="341" mass="37671">MTCLSVVNRIYFCTFPLERLLKDIYLLPWSDSPELEDIINITDPTISSFENSADETFPGGTASPEYSPVNLLHSPETSTSDISDGGYVSNNGTTHQISNTPSASSIKHGPRESELVKLLQAKPAIYRPPAIQPLLPEQTQAVVSPPTTQTFQIQPVLPVQTQKLVISPPQPSTVQICSIYPRPIEERRHPQTLLTLPGIPTTQVLSPSVSQQMTVAHPQAQIPVLQLNTTPTSVPQQFQFVIDPKQLPVVSAGATSCTVGNTAAFPKTERHRAHNAIEQKYRKSINNKITELKDLLFGSEAKIQKSGVLKKAIDHIRQLRNLNNRLRQENASFKIKLQQIG</sequence>
<keyword evidence="7" id="KW-0238">DNA-binding</keyword>
<dbReference type="GO" id="GO:0000981">
    <property type="term" value="F:DNA-binding transcription factor activity, RNA polymerase II-specific"/>
    <property type="evidence" value="ECO:0007669"/>
    <property type="project" value="TreeGrafter"/>
</dbReference>
<keyword evidence="4" id="KW-0256">Endoplasmic reticulum</keyword>
<evidence type="ECO:0000256" key="11">
    <source>
        <dbReference type="SAM" id="Coils"/>
    </source>
</evidence>
<dbReference type="GO" id="GO:0005789">
    <property type="term" value="C:endoplasmic reticulum membrane"/>
    <property type="evidence" value="ECO:0007669"/>
    <property type="project" value="UniProtKB-SubCell"/>
</dbReference>
<comment type="subcellular location">
    <subcellularLocation>
        <location evidence="2">Endoplasmic reticulum membrane</location>
        <topology evidence="2">Multi-pass membrane protein</topology>
    </subcellularLocation>
    <subcellularLocation>
        <location evidence="1">Nucleus</location>
    </subcellularLocation>
</comment>
<organism evidence="13 14">
    <name type="scientific">Paramuricea clavata</name>
    <name type="common">Red gorgonian</name>
    <name type="synonym">Violescent sea-whip</name>
    <dbReference type="NCBI Taxonomy" id="317549"/>
    <lineage>
        <taxon>Eukaryota</taxon>
        <taxon>Metazoa</taxon>
        <taxon>Cnidaria</taxon>
        <taxon>Anthozoa</taxon>
        <taxon>Octocorallia</taxon>
        <taxon>Malacalcyonacea</taxon>
        <taxon>Plexauridae</taxon>
        <taxon>Paramuricea</taxon>
    </lineage>
</organism>
<dbReference type="OrthoDB" id="2133190at2759"/>
<name>A0A7D9IJT7_PARCT</name>
<dbReference type="CDD" id="cd11394">
    <property type="entry name" value="bHLHzip_SREBP"/>
    <property type="match status" value="1"/>
</dbReference>
<feature type="coiled-coil region" evidence="11">
    <location>
        <begin position="309"/>
        <end position="336"/>
    </location>
</feature>
<comment type="caution">
    <text evidence="13">The sequence shown here is derived from an EMBL/GenBank/DDBJ whole genome shotgun (WGS) entry which is preliminary data.</text>
</comment>
<dbReference type="AlphaFoldDB" id="A0A7D9IJT7"/>
<dbReference type="PANTHER" id="PTHR46062">
    <property type="entry name" value="STEROL REGULATORY ELEMENT-BINDING PROTEIN"/>
    <property type="match status" value="1"/>
</dbReference>
<evidence type="ECO:0000256" key="12">
    <source>
        <dbReference type="SAM" id="MobiDB-lite"/>
    </source>
</evidence>
<accession>A0A7D9IJT7</accession>
<evidence type="ECO:0000313" key="13">
    <source>
        <dbReference type="EMBL" id="CAB4012168.1"/>
    </source>
</evidence>
<keyword evidence="5" id="KW-1133">Transmembrane helix</keyword>
<keyword evidence="14" id="KW-1185">Reference proteome</keyword>
<dbReference type="SMART" id="SM00353">
    <property type="entry name" value="HLH"/>
    <property type="match status" value="1"/>
</dbReference>
<evidence type="ECO:0000256" key="6">
    <source>
        <dbReference type="ARBA" id="ARBA00023015"/>
    </source>
</evidence>
<keyword evidence="3" id="KW-0812">Transmembrane</keyword>
<evidence type="ECO:0000256" key="3">
    <source>
        <dbReference type="ARBA" id="ARBA00022692"/>
    </source>
</evidence>
<dbReference type="Pfam" id="PF00010">
    <property type="entry name" value="HLH"/>
    <property type="match status" value="1"/>
</dbReference>
<keyword evidence="9" id="KW-0804">Transcription</keyword>
<dbReference type="PANTHER" id="PTHR46062:SF1">
    <property type="entry name" value="LP12374P"/>
    <property type="match status" value="1"/>
</dbReference>
<feature type="region of interest" description="Disordered" evidence="12">
    <location>
        <begin position="50"/>
        <end position="110"/>
    </location>
</feature>
<protein>
    <submittedName>
        <fullName evidence="13">Sterol regulatory element-binding 1</fullName>
    </submittedName>
</protein>
<keyword evidence="11" id="KW-0175">Coiled coil</keyword>
<keyword evidence="8" id="KW-0472">Membrane</keyword>
<gene>
    <name evidence="13" type="ORF">PACLA_8A067224</name>
</gene>
<evidence type="ECO:0000256" key="9">
    <source>
        <dbReference type="ARBA" id="ARBA00023163"/>
    </source>
</evidence>
<dbReference type="InterPro" id="IPR036638">
    <property type="entry name" value="HLH_DNA-bd_sf"/>
</dbReference>
<dbReference type="EMBL" id="CACRXK020007409">
    <property type="protein sequence ID" value="CAB4012168.1"/>
    <property type="molecule type" value="Genomic_DNA"/>
</dbReference>
<evidence type="ECO:0000256" key="8">
    <source>
        <dbReference type="ARBA" id="ARBA00023136"/>
    </source>
</evidence>
<dbReference type="SUPFAM" id="SSF47459">
    <property type="entry name" value="HLH, helix-loop-helix DNA-binding domain"/>
    <property type="match status" value="1"/>
</dbReference>
<evidence type="ECO:0000313" key="14">
    <source>
        <dbReference type="Proteomes" id="UP001152795"/>
    </source>
</evidence>
<dbReference type="GO" id="GO:0000978">
    <property type="term" value="F:RNA polymerase II cis-regulatory region sequence-specific DNA binding"/>
    <property type="evidence" value="ECO:0007669"/>
    <property type="project" value="TreeGrafter"/>
</dbReference>
<dbReference type="InterPro" id="IPR011598">
    <property type="entry name" value="bHLH_dom"/>
</dbReference>
<dbReference type="Gene3D" id="4.10.280.10">
    <property type="entry name" value="Helix-loop-helix DNA-binding domain"/>
    <property type="match status" value="1"/>
</dbReference>
<keyword evidence="6" id="KW-0805">Transcription regulation</keyword>
<evidence type="ECO:0000256" key="2">
    <source>
        <dbReference type="ARBA" id="ARBA00004477"/>
    </source>
</evidence>
<dbReference type="PROSITE" id="PS50888">
    <property type="entry name" value="BHLH"/>
    <property type="match status" value="1"/>
</dbReference>
<evidence type="ECO:0000256" key="7">
    <source>
        <dbReference type="ARBA" id="ARBA00023125"/>
    </source>
</evidence>